<evidence type="ECO:0000313" key="3">
    <source>
        <dbReference type="EMBL" id="KAF1766154.1"/>
    </source>
</evidence>
<dbReference type="PANTHER" id="PTHR23362">
    <property type="entry name" value="L-PLASTIN-RELATED"/>
    <property type="match status" value="1"/>
</dbReference>
<dbReference type="KEGG" id="crq:GCK72_006110"/>
<dbReference type="AlphaFoldDB" id="A0A6A5HHM9"/>
<dbReference type="InterPro" id="IPR006570">
    <property type="entry name" value="SPK_dom"/>
</dbReference>
<feature type="compositionally biased region" description="Basic residues" evidence="1">
    <location>
        <begin position="275"/>
        <end position="285"/>
    </location>
</feature>
<dbReference type="SMART" id="SM00583">
    <property type="entry name" value="SPK"/>
    <property type="match status" value="2"/>
</dbReference>
<protein>
    <recommendedName>
        <fullName evidence="2">SPK domain-containing protein</fullName>
    </recommendedName>
</protein>
<sequence length="836" mass="94325">MVKDSSLPSNVRTLCKHYKDTKNSLKHVDTLYKRFKRVLAPNLHDLANCDMKTKVRLFFMTNTPVDESFLKRIIMTDTHADVTREDGALMKFLIKRALQASSPLCKGQMCEEYKEATGSKVPERDLRKRFVTILAPKIGNINNYDAAVLAKLYFVTSTPVNEKFLKRLQEHNIVELDNEKRIIKLVGKKMKFEGVHCFGDKVDRYNEYKAKTGNFSEYCKPTEGGSLEAMNSAPSTSSRNIGSKSVATKHIDTNTKTKALSAPTNSRSGKDRSLKKEKRRKRQKKSCSDQFTDSPSIECLSAIVTIKSENSEDSALSEYKMSSDSNHEEDSIDSHNSMNFEIFRYLAIKANNVQQPLELSTLWRDFVVETKTNSSPSDVESRFQQSLAPKIHTLREFDLETRVRMLFASSTPVERKFLKELKKDAVVELDNNDRIIKYKSNKTGGLKLGGGEIIGSKTKKRRRRVFEESEDSDDDLFPCGITNEKKSEGGKKKRKVVVYLSSDEDTGLDEIEEKSKISSQTQNLTPSIHDVKSEVETNIAPDASEIPSETRFDQELYITDNKATLETQVSLGTTMATDLYTIEETPINEQPKDVSTEKNMPLQIVPVTEQQIFPMSNNEIELSNIFLGSSAFSHYHQGGIPSRPPSQNTYFGSEMFSMQSISSLPQFDLTPSPMNQLSLYSPPFFESNSLPMFSNPGPDSITLKDCLKLLKILVISLETPLLHGLSEQIKQTIEKIGDDDEKLLMSDVLPVAKAAFFGLSRKFRAQTSEDHPNMTKNVKEFSKIFKCFLLGLESPSLDELLNDVKTISDNTESCDQIVMISDIQQAIQSILSTFSR</sequence>
<dbReference type="Proteomes" id="UP000483820">
    <property type="component" value="Chromosome II"/>
</dbReference>
<feature type="domain" description="SPK" evidence="2">
    <location>
        <begin position="85"/>
        <end position="194"/>
    </location>
</feature>
<dbReference type="GeneID" id="9820935"/>
<evidence type="ECO:0000259" key="2">
    <source>
        <dbReference type="SMART" id="SM00583"/>
    </source>
</evidence>
<proteinExistence type="predicted"/>
<reference evidence="3" key="1">
    <citation type="submission" date="2019-12" db="EMBL/GenBank/DDBJ databases">
        <title>Chromosome-level assembly of the Caenorhabditis remanei genome.</title>
        <authorList>
            <person name="Teterina A.A."/>
            <person name="Willis J.H."/>
            <person name="Phillips P.C."/>
        </authorList>
    </citation>
    <scope>NUCLEOTIDE SEQUENCE [LARGE SCALE GENOMIC DNA]</scope>
    <source>
        <strain evidence="3">PX506</strain>
        <tissue evidence="3">Whole organism</tissue>
    </source>
</reference>
<accession>A0A6A5HHM9</accession>
<organism evidence="3">
    <name type="scientific">Caenorhabditis remanei</name>
    <name type="common">Caenorhabditis vulgaris</name>
    <dbReference type="NCBI Taxonomy" id="31234"/>
    <lineage>
        <taxon>Eukaryota</taxon>
        <taxon>Metazoa</taxon>
        <taxon>Ecdysozoa</taxon>
        <taxon>Nematoda</taxon>
        <taxon>Chromadorea</taxon>
        <taxon>Rhabditida</taxon>
        <taxon>Rhabditina</taxon>
        <taxon>Rhabditomorpha</taxon>
        <taxon>Rhabditoidea</taxon>
        <taxon>Rhabditidae</taxon>
        <taxon>Peloderinae</taxon>
        <taxon>Caenorhabditis</taxon>
    </lineage>
</organism>
<feature type="compositionally biased region" description="Polar residues" evidence="1">
    <location>
        <begin position="256"/>
        <end position="267"/>
    </location>
</feature>
<comment type="caution">
    <text evidence="3">The sequence shown here is derived from an EMBL/GenBank/DDBJ whole genome shotgun (WGS) entry which is preliminary data.</text>
</comment>
<feature type="region of interest" description="Disordered" evidence="1">
    <location>
        <begin position="313"/>
        <end position="333"/>
    </location>
</feature>
<dbReference type="RefSeq" id="XP_053589673.1">
    <property type="nucleotide sequence ID" value="XM_053725479.1"/>
</dbReference>
<feature type="domain" description="SPK" evidence="2">
    <location>
        <begin position="339"/>
        <end position="450"/>
    </location>
</feature>
<dbReference type="EMBL" id="WUAV01000002">
    <property type="protein sequence ID" value="KAF1766154.1"/>
    <property type="molecule type" value="Genomic_DNA"/>
</dbReference>
<dbReference type="Pfam" id="PF04435">
    <property type="entry name" value="SPK"/>
    <property type="match status" value="3"/>
</dbReference>
<feature type="compositionally biased region" description="Polar residues" evidence="1">
    <location>
        <begin position="232"/>
        <end position="246"/>
    </location>
</feature>
<name>A0A6A5HHM9_CAERE</name>
<dbReference type="CTD" id="9820935"/>
<evidence type="ECO:0000256" key="1">
    <source>
        <dbReference type="SAM" id="MobiDB-lite"/>
    </source>
</evidence>
<dbReference type="InterPro" id="IPR053315">
    <property type="entry name" value="Peptidase_C14A"/>
</dbReference>
<gene>
    <name evidence="3" type="ORF">GCK72_006110</name>
</gene>
<feature type="region of interest" description="Disordered" evidence="1">
    <location>
        <begin position="228"/>
        <end position="293"/>
    </location>
</feature>